<comment type="similarity">
    <text evidence="1 4">Belongs to the SIS family. GutQ/KpsF subfamily.</text>
</comment>
<sequence>MRKNNMTNGTNMNSEPHNQADNGDTAAREGDLEVARRVLHTECDGLRALADSLDSHFSDAVDLLHKLSGRLVVTGMGKSGHIGRKIAATLASTGTPALFVHPGEASHGDLGMITQGDAVLALSNSGNTAELTDIIAFTRRFGIPLIGMTARADSQLAEQSDTCLLLPKTAEACPMGLAPTTSTTLMLALGDALAVALLDRRGFSADDFHVLHPGGSLGRKLVRVVDIMHGPEELPLCNRDTPMSEAIVTMTTKTFGCIGVVDDAGRLTGIITDGDLRRHMGDALLSQAAGAVMTAAPKTIRKEALAAEALGVMNRGLITSLFVVGDDRPIGIVRMHDCLRAGVA</sequence>
<feature type="site" description="Catalytically relevant" evidence="6">
    <location>
        <position position="171"/>
    </location>
</feature>
<keyword evidence="12" id="KW-1185">Reference proteome</keyword>
<dbReference type="SMART" id="SM00116">
    <property type="entry name" value="CBS"/>
    <property type="match status" value="2"/>
</dbReference>
<feature type="domain" description="CBS" evidence="9">
    <location>
        <begin position="228"/>
        <end position="286"/>
    </location>
</feature>
<dbReference type="EMBL" id="JACHXA010000001">
    <property type="protein sequence ID" value="MBB3063987.1"/>
    <property type="molecule type" value="Genomic_DNA"/>
</dbReference>
<feature type="site" description="Catalytically relevant" evidence="6">
    <location>
        <position position="78"/>
    </location>
</feature>
<dbReference type="FunFam" id="3.40.50.10490:FF:000011">
    <property type="entry name" value="Arabinose 5-phosphate isomerase"/>
    <property type="match status" value="1"/>
</dbReference>
<feature type="compositionally biased region" description="Polar residues" evidence="8">
    <location>
        <begin position="1"/>
        <end position="22"/>
    </location>
</feature>
<proteinExistence type="inferred from homology"/>
<feature type="domain" description="SIS" evidence="10">
    <location>
        <begin position="60"/>
        <end position="203"/>
    </location>
</feature>
<dbReference type="PIRSF" id="PIRSF004692">
    <property type="entry name" value="KdsD_KpsF"/>
    <property type="match status" value="1"/>
</dbReference>
<dbReference type="Pfam" id="PF01380">
    <property type="entry name" value="SIS"/>
    <property type="match status" value="1"/>
</dbReference>
<dbReference type="PROSITE" id="PS51464">
    <property type="entry name" value="SIS"/>
    <property type="match status" value="1"/>
</dbReference>
<keyword evidence="5" id="KW-0862">Zinc</keyword>
<evidence type="ECO:0000313" key="11">
    <source>
        <dbReference type="EMBL" id="MBB3063987.1"/>
    </source>
</evidence>
<dbReference type="SUPFAM" id="SSF54631">
    <property type="entry name" value="CBS-domain pair"/>
    <property type="match status" value="1"/>
</dbReference>
<feature type="region of interest" description="Disordered" evidence="8">
    <location>
        <begin position="1"/>
        <end position="26"/>
    </location>
</feature>
<dbReference type="PROSITE" id="PS51371">
    <property type="entry name" value="CBS"/>
    <property type="match status" value="2"/>
</dbReference>
<evidence type="ECO:0000259" key="9">
    <source>
        <dbReference type="PROSITE" id="PS51371"/>
    </source>
</evidence>
<feature type="site" description="Catalytically relevant" evidence="6">
    <location>
        <position position="212"/>
    </location>
</feature>
<evidence type="ECO:0000256" key="4">
    <source>
        <dbReference type="PIRNR" id="PIRNR004692"/>
    </source>
</evidence>
<evidence type="ECO:0000256" key="8">
    <source>
        <dbReference type="SAM" id="MobiDB-lite"/>
    </source>
</evidence>
<dbReference type="Gene3D" id="3.10.580.10">
    <property type="entry name" value="CBS-domain"/>
    <property type="match status" value="1"/>
</dbReference>
<protein>
    <submittedName>
        <fullName evidence="11">Arabinose-5-phosphate isomerase</fullName>
        <ecNumber evidence="11">5.3.1.13</ecNumber>
    </submittedName>
</protein>
<evidence type="ECO:0000259" key="10">
    <source>
        <dbReference type="PROSITE" id="PS51464"/>
    </source>
</evidence>
<organism evidence="11 12">
    <name type="scientific">Limibacillus halophilus</name>
    <dbReference type="NCBI Taxonomy" id="1579333"/>
    <lineage>
        <taxon>Bacteria</taxon>
        <taxon>Pseudomonadati</taxon>
        <taxon>Pseudomonadota</taxon>
        <taxon>Alphaproteobacteria</taxon>
        <taxon>Rhodospirillales</taxon>
        <taxon>Rhodovibrionaceae</taxon>
        <taxon>Limibacillus</taxon>
    </lineage>
</organism>
<dbReference type="InterPro" id="IPR035474">
    <property type="entry name" value="SIS_Kpsf"/>
</dbReference>
<dbReference type="PANTHER" id="PTHR42745:SF1">
    <property type="entry name" value="ARABINOSE 5-PHOSPHATE ISOMERASE KDSD"/>
    <property type="match status" value="1"/>
</dbReference>
<dbReference type="CDD" id="cd05014">
    <property type="entry name" value="SIS_Kpsf"/>
    <property type="match status" value="1"/>
</dbReference>
<evidence type="ECO:0000313" key="12">
    <source>
        <dbReference type="Proteomes" id="UP000581135"/>
    </source>
</evidence>
<dbReference type="InterPro" id="IPR001347">
    <property type="entry name" value="SIS_dom"/>
</dbReference>
<dbReference type="GO" id="GO:0046872">
    <property type="term" value="F:metal ion binding"/>
    <property type="evidence" value="ECO:0007669"/>
    <property type="project" value="UniProtKB-KW"/>
</dbReference>
<dbReference type="Pfam" id="PF00571">
    <property type="entry name" value="CBS"/>
    <property type="match status" value="2"/>
</dbReference>
<evidence type="ECO:0000256" key="2">
    <source>
        <dbReference type="ARBA" id="ARBA00022737"/>
    </source>
</evidence>
<feature type="binding site" evidence="5">
    <location>
        <position position="101"/>
    </location>
    <ligand>
        <name>Zn(2+)</name>
        <dbReference type="ChEBI" id="CHEBI:29105"/>
    </ligand>
</feature>
<dbReference type="GO" id="GO:0019146">
    <property type="term" value="F:arabinose-5-phosphate isomerase activity"/>
    <property type="evidence" value="ECO:0007669"/>
    <property type="project" value="UniProtKB-EC"/>
</dbReference>
<dbReference type="EC" id="5.3.1.13" evidence="11"/>
<name>A0A839SM60_9PROT</name>
<dbReference type="InterPro" id="IPR004800">
    <property type="entry name" value="KdsD/KpsF-type"/>
</dbReference>
<gene>
    <name evidence="11" type="ORF">FHR98_000252</name>
</gene>
<dbReference type="InterPro" id="IPR000644">
    <property type="entry name" value="CBS_dom"/>
</dbReference>
<keyword evidence="11" id="KW-0413">Isomerase</keyword>
<evidence type="ECO:0000256" key="6">
    <source>
        <dbReference type="PIRSR" id="PIRSR004692-3"/>
    </source>
</evidence>
<dbReference type="Gene3D" id="3.40.50.10490">
    <property type="entry name" value="Glucose-6-phosphate isomerase like protein, domain 1"/>
    <property type="match status" value="1"/>
</dbReference>
<keyword evidence="2" id="KW-0677">Repeat</keyword>
<dbReference type="GO" id="GO:0097367">
    <property type="term" value="F:carbohydrate derivative binding"/>
    <property type="evidence" value="ECO:0007669"/>
    <property type="project" value="InterPro"/>
</dbReference>
<evidence type="ECO:0000256" key="3">
    <source>
        <dbReference type="ARBA" id="ARBA00023122"/>
    </source>
</evidence>
<evidence type="ECO:0000256" key="5">
    <source>
        <dbReference type="PIRSR" id="PIRSR004692-2"/>
    </source>
</evidence>
<evidence type="ECO:0000256" key="1">
    <source>
        <dbReference type="ARBA" id="ARBA00008165"/>
    </source>
</evidence>
<feature type="domain" description="CBS" evidence="9">
    <location>
        <begin position="293"/>
        <end position="344"/>
    </location>
</feature>
<dbReference type="InterPro" id="IPR046348">
    <property type="entry name" value="SIS_dom_sf"/>
</dbReference>
<evidence type="ECO:0000256" key="7">
    <source>
        <dbReference type="PROSITE-ProRule" id="PRU00703"/>
    </source>
</evidence>
<keyword evidence="3 7" id="KW-0129">CBS domain</keyword>
<dbReference type="GO" id="GO:0005975">
    <property type="term" value="P:carbohydrate metabolic process"/>
    <property type="evidence" value="ECO:0007669"/>
    <property type="project" value="InterPro"/>
</dbReference>
<dbReference type="InterPro" id="IPR050986">
    <property type="entry name" value="GutQ/KpsF_isomerases"/>
</dbReference>
<dbReference type="AlphaFoldDB" id="A0A839SM60"/>
<dbReference type="PANTHER" id="PTHR42745">
    <property type="match status" value="1"/>
</dbReference>
<dbReference type="Proteomes" id="UP000581135">
    <property type="component" value="Unassembled WGS sequence"/>
</dbReference>
<dbReference type="CDD" id="cd04604">
    <property type="entry name" value="CBS_pair_SIS_assoc"/>
    <property type="match status" value="1"/>
</dbReference>
<dbReference type="SUPFAM" id="SSF53697">
    <property type="entry name" value="SIS domain"/>
    <property type="match status" value="1"/>
</dbReference>
<comment type="caution">
    <text evidence="11">The sequence shown here is derived from an EMBL/GenBank/DDBJ whole genome shotgun (WGS) entry which is preliminary data.</text>
</comment>
<reference evidence="11 12" key="1">
    <citation type="submission" date="2020-08" db="EMBL/GenBank/DDBJ databases">
        <title>Genomic Encyclopedia of Type Strains, Phase III (KMG-III): the genomes of soil and plant-associated and newly described type strains.</title>
        <authorList>
            <person name="Whitman W."/>
        </authorList>
    </citation>
    <scope>NUCLEOTIDE SEQUENCE [LARGE SCALE GENOMIC DNA]</scope>
    <source>
        <strain evidence="11 12">CECT 8803</strain>
    </source>
</reference>
<feature type="site" description="Catalytically relevant" evidence="6">
    <location>
        <position position="130"/>
    </location>
</feature>
<dbReference type="NCBIfam" id="TIGR00393">
    <property type="entry name" value="kpsF"/>
    <property type="match status" value="1"/>
</dbReference>
<dbReference type="InterPro" id="IPR046342">
    <property type="entry name" value="CBS_dom_sf"/>
</dbReference>
<keyword evidence="5" id="KW-0479">Metal-binding</keyword>
<accession>A0A839SM60</accession>
<dbReference type="GO" id="GO:1901135">
    <property type="term" value="P:carbohydrate derivative metabolic process"/>
    <property type="evidence" value="ECO:0007669"/>
    <property type="project" value="InterPro"/>
</dbReference>